<name>A0A645B490_9ZZZZ</name>
<dbReference type="InterPro" id="IPR036737">
    <property type="entry name" value="OmpA-like_sf"/>
</dbReference>
<comment type="caution">
    <text evidence="5">The sequence shown here is derived from an EMBL/GenBank/DDBJ whole genome shotgun (WGS) entry which is preliminary data.</text>
</comment>
<dbReference type="PROSITE" id="PS51123">
    <property type="entry name" value="OMPA_2"/>
    <property type="match status" value="1"/>
</dbReference>
<protein>
    <submittedName>
        <fullName evidence="5">Putative lipoprotein YiaD</fullName>
    </submittedName>
</protein>
<keyword evidence="5" id="KW-0449">Lipoprotein</keyword>
<dbReference type="InterPro" id="IPR050330">
    <property type="entry name" value="Bact_OuterMem_StrucFunc"/>
</dbReference>
<keyword evidence="3" id="KW-0998">Cell outer membrane</keyword>
<dbReference type="Pfam" id="PF13488">
    <property type="entry name" value="Gly-zipper_Omp"/>
    <property type="match status" value="1"/>
</dbReference>
<dbReference type="AlphaFoldDB" id="A0A645B490"/>
<evidence type="ECO:0000256" key="1">
    <source>
        <dbReference type="ARBA" id="ARBA00004442"/>
    </source>
</evidence>
<evidence type="ECO:0000256" key="2">
    <source>
        <dbReference type="ARBA" id="ARBA00023136"/>
    </source>
</evidence>
<dbReference type="Pfam" id="PF00691">
    <property type="entry name" value="OmpA"/>
    <property type="match status" value="1"/>
</dbReference>
<dbReference type="Gene3D" id="3.30.1330.60">
    <property type="entry name" value="OmpA-like domain"/>
    <property type="match status" value="1"/>
</dbReference>
<accession>A0A645B490</accession>
<evidence type="ECO:0000256" key="3">
    <source>
        <dbReference type="ARBA" id="ARBA00023237"/>
    </source>
</evidence>
<dbReference type="EMBL" id="VSSQ01017706">
    <property type="protein sequence ID" value="MPM60249.1"/>
    <property type="molecule type" value="Genomic_DNA"/>
</dbReference>
<organism evidence="5">
    <name type="scientific">bioreactor metagenome</name>
    <dbReference type="NCBI Taxonomy" id="1076179"/>
    <lineage>
        <taxon>unclassified sequences</taxon>
        <taxon>metagenomes</taxon>
        <taxon>ecological metagenomes</taxon>
    </lineage>
</organism>
<dbReference type="InterPro" id="IPR006664">
    <property type="entry name" value="OMP_bac"/>
</dbReference>
<feature type="domain" description="OmpA-like" evidence="4">
    <location>
        <begin position="95"/>
        <end position="213"/>
    </location>
</feature>
<evidence type="ECO:0000313" key="5">
    <source>
        <dbReference type="EMBL" id="MPM60249.1"/>
    </source>
</evidence>
<sequence length="224" mass="22623">MAVILSGAIVLSGCSSLSNATKGGLIGGGAGAAVGAGLGALIGKSATSTAIGAAVGTAVGATTGVIIGKKMDKAAAEAAKIEGAKVDSITDANNLKALKVTFDSGILFQTGKSTLNTASKDALSKFATILNNNATMDIAIMGHTDNTGSLEVNQKLSLERAQSVADFLKSKNVAATQIKEVAGKDVQMPVADNSTAAGREQNRRVEVYMYASEKMITDAQKEAK</sequence>
<dbReference type="PRINTS" id="PR01021">
    <property type="entry name" value="OMPADOMAIN"/>
</dbReference>
<dbReference type="SUPFAM" id="SSF103088">
    <property type="entry name" value="OmpA-like"/>
    <property type="match status" value="1"/>
</dbReference>
<dbReference type="CDD" id="cd07185">
    <property type="entry name" value="OmpA_C-like"/>
    <property type="match status" value="1"/>
</dbReference>
<evidence type="ECO:0000259" key="4">
    <source>
        <dbReference type="PROSITE" id="PS51123"/>
    </source>
</evidence>
<dbReference type="InterPro" id="IPR006665">
    <property type="entry name" value="OmpA-like"/>
</dbReference>
<dbReference type="PANTHER" id="PTHR30329:SF21">
    <property type="entry name" value="LIPOPROTEIN YIAD-RELATED"/>
    <property type="match status" value="1"/>
</dbReference>
<reference evidence="5" key="1">
    <citation type="submission" date="2019-08" db="EMBL/GenBank/DDBJ databases">
        <authorList>
            <person name="Kucharzyk K."/>
            <person name="Murdoch R.W."/>
            <person name="Higgins S."/>
            <person name="Loffler F."/>
        </authorList>
    </citation>
    <scope>NUCLEOTIDE SEQUENCE</scope>
</reference>
<dbReference type="GO" id="GO:0009279">
    <property type="term" value="C:cell outer membrane"/>
    <property type="evidence" value="ECO:0007669"/>
    <property type="project" value="UniProtKB-SubCell"/>
</dbReference>
<dbReference type="PANTHER" id="PTHR30329">
    <property type="entry name" value="STATOR ELEMENT OF FLAGELLAR MOTOR COMPLEX"/>
    <property type="match status" value="1"/>
</dbReference>
<keyword evidence="2" id="KW-0472">Membrane</keyword>
<proteinExistence type="predicted"/>
<comment type="subcellular location">
    <subcellularLocation>
        <location evidence="1">Cell outer membrane</location>
    </subcellularLocation>
</comment>
<dbReference type="InterPro" id="IPR039567">
    <property type="entry name" value="Gly-zipper"/>
</dbReference>
<gene>
    <name evidence="5" type="primary">yiaD_6</name>
    <name evidence="5" type="ORF">SDC9_107100</name>
</gene>